<protein>
    <submittedName>
        <fullName evidence="4">Pyruvate, water dikinase</fullName>
    </submittedName>
</protein>
<organism evidence="4 5">
    <name type="scientific">Nonomuraea wenchangensis</name>
    <dbReference type="NCBI Taxonomy" id="568860"/>
    <lineage>
        <taxon>Bacteria</taxon>
        <taxon>Bacillati</taxon>
        <taxon>Actinomycetota</taxon>
        <taxon>Actinomycetes</taxon>
        <taxon>Streptosporangiales</taxon>
        <taxon>Streptosporangiaceae</taxon>
        <taxon>Nonomuraea</taxon>
    </lineage>
</organism>
<proteinExistence type="predicted"/>
<dbReference type="Proteomes" id="UP000199361">
    <property type="component" value="Unassembled WGS sequence"/>
</dbReference>
<feature type="region of interest" description="Disordered" evidence="1">
    <location>
        <begin position="386"/>
        <end position="417"/>
    </location>
</feature>
<keyword evidence="4" id="KW-0670">Pyruvate</keyword>
<dbReference type="OrthoDB" id="9765468at2"/>
<keyword evidence="4" id="KW-0418">Kinase</keyword>
<dbReference type="Pfam" id="PF00391">
    <property type="entry name" value="PEP-utilizers"/>
    <property type="match status" value="1"/>
</dbReference>
<dbReference type="Pfam" id="PF01326">
    <property type="entry name" value="PPDK_N"/>
    <property type="match status" value="1"/>
</dbReference>
<name>A0A1I0LLA7_9ACTN</name>
<dbReference type="InterPro" id="IPR036637">
    <property type="entry name" value="Phosphohistidine_dom_sf"/>
</dbReference>
<dbReference type="InterPro" id="IPR013815">
    <property type="entry name" value="ATP_grasp_subdomain_1"/>
</dbReference>
<evidence type="ECO:0000259" key="2">
    <source>
        <dbReference type="Pfam" id="PF00391"/>
    </source>
</evidence>
<dbReference type="Gene3D" id="3.50.30.10">
    <property type="entry name" value="Phosphohistidine domain"/>
    <property type="match status" value="1"/>
</dbReference>
<dbReference type="SUPFAM" id="SSF56059">
    <property type="entry name" value="Glutathione synthetase ATP-binding domain-like"/>
    <property type="match status" value="1"/>
</dbReference>
<feature type="compositionally biased region" description="Polar residues" evidence="1">
    <location>
        <begin position="388"/>
        <end position="398"/>
    </location>
</feature>
<dbReference type="RefSeq" id="WP_091091760.1">
    <property type="nucleotide sequence ID" value="NZ_FOHX01000018.1"/>
</dbReference>
<dbReference type="AlphaFoldDB" id="A0A1I0LLA7"/>
<dbReference type="GO" id="GO:0016301">
    <property type="term" value="F:kinase activity"/>
    <property type="evidence" value="ECO:0007669"/>
    <property type="project" value="UniProtKB-KW"/>
</dbReference>
<dbReference type="GO" id="GO:0005524">
    <property type="term" value="F:ATP binding"/>
    <property type="evidence" value="ECO:0007669"/>
    <property type="project" value="InterPro"/>
</dbReference>
<evidence type="ECO:0000256" key="1">
    <source>
        <dbReference type="SAM" id="MobiDB-lite"/>
    </source>
</evidence>
<keyword evidence="5" id="KW-1185">Reference proteome</keyword>
<evidence type="ECO:0000313" key="5">
    <source>
        <dbReference type="Proteomes" id="UP000199361"/>
    </source>
</evidence>
<reference evidence="4 5" key="1">
    <citation type="submission" date="2016-10" db="EMBL/GenBank/DDBJ databases">
        <authorList>
            <person name="de Groot N.N."/>
        </authorList>
    </citation>
    <scope>NUCLEOTIDE SEQUENCE [LARGE SCALE GENOMIC DNA]</scope>
    <source>
        <strain evidence="4 5">CGMCC 4.5598</strain>
    </source>
</reference>
<evidence type="ECO:0000259" key="3">
    <source>
        <dbReference type="Pfam" id="PF01326"/>
    </source>
</evidence>
<dbReference type="InterPro" id="IPR002192">
    <property type="entry name" value="PPDK_AMP/ATP-bd"/>
</dbReference>
<feature type="domain" description="PEP-utilising enzyme mobile" evidence="2">
    <location>
        <begin position="327"/>
        <end position="396"/>
    </location>
</feature>
<keyword evidence="4" id="KW-0808">Transferase</keyword>
<dbReference type="SUPFAM" id="SSF52009">
    <property type="entry name" value="Phosphohistidine domain"/>
    <property type="match status" value="1"/>
</dbReference>
<dbReference type="EMBL" id="FOHX01000018">
    <property type="protein sequence ID" value="SEU40536.1"/>
    <property type="molecule type" value="Genomic_DNA"/>
</dbReference>
<dbReference type="PANTHER" id="PTHR43615">
    <property type="entry name" value="PHOSPHOENOLPYRUVATE SYNTHASE-RELATED"/>
    <property type="match status" value="1"/>
</dbReference>
<dbReference type="InterPro" id="IPR008279">
    <property type="entry name" value="PEP-util_enz_mobile_dom"/>
</dbReference>
<sequence>MIVPLRSAVADTCGGKAGALGALLRAGLPVPGGFVVPFAAYRAAVRDLDPGPDRRRAIEALPVHATLIDALGHALGELGDPPVAVRSSAAHEDTGQASAAGQHDSFLGVRGAGAVADAVRACWASLFTSRALDYHRGAAGDRAMAVLVQRHLDAEVSGVLFTPADPHDPIRIEASWGLGPSVVGGTVTPDAYRVAADGTVTRRLAHKRTRLDRRGDRLVTSDVPAATRDQPALDDATAVVLAELGKRIADVRGGPQDVEWAIADGRPWILQARPVTATPPAWPAPATPPAWPAPAAPGLTGTPGSRGVVTGTARIIRGPRDFTRARPGDIIVCPFTDPAWTPLLRIAAGVVTETGGVLSHAAIVAREHGIPAVLGVPDATRRLHDDSTITIDGTNGTVTDRKETGSGPIQAPRPTRP</sequence>
<accession>A0A1I0LLA7</accession>
<evidence type="ECO:0000313" key="4">
    <source>
        <dbReference type="EMBL" id="SEU40536.1"/>
    </source>
</evidence>
<dbReference type="InterPro" id="IPR051549">
    <property type="entry name" value="PEP_Utilizing_Enz"/>
</dbReference>
<dbReference type="Gene3D" id="3.30.470.20">
    <property type="entry name" value="ATP-grasp fold, B domain"/>
    <property type="match status" value="1"/>
</dbReference>
<dbReference type="PANTHER" id="PTHR43615:SF1">
    <property type="entry name" value="PPDK_N DOMAIN-CONTAINING PROTEIN"/>
    <property type="match status" value="1"/>
</dbReference>
<gene>
    <name evidence="4" type="ORF">SAMN05421811_11861</name>
</gene>
<dbReference type="STRING" id="568860.SAMN05421811_11861"/>
<dbReference type="Gene3D" id="3.30.1490.20">
    <property type="entry name" value="ATP-grasp fold, A domain"/>
    <property type="match status" value="1"/>
</dbReference>
<feature type="domain" description="Pyruvate phosphate dikinase AMP/ATP-binding" evidence="3">
    <location>
        <begin position="55"/>
        <end position="279"/>
    </location>
</feature>